<dbReference type="InterPro" id="IPR013762">
    <property type="entry name" value="Integrase-like_cat_sf"/>
</dbReference>
<evidence type="ECO:0000313" key="3">
    <source>
        <dbReference type="EMBL" id="GAQ19123.1"/>
    </source>
</evidence>
<comment type="caution">
    <text evidence="3">The sequence shown here is derived from an EMBL/GenBank/DDBJ whole genome shotgun (WGS) entry which is preliminary data.</text>
</comment>
<dbReference type="OrthoDB" id="9803188at2"/>
<dbReference type="EMBL" id="BBXV01000040">
    <property type="protein sequence ID" value="GAQ19123.1"/>
    <property type="molecule type" value="Genomic_DNA"/>
</dbReference>
<name>A0A0U9H8X3_9BACI</name>
<dbReference type="InterPro" id="IPR011010">
    <property type="entry name" value="DNA_brk_join_enz"/>
</dbReference>
<dbReference type="GO" id="GO:0006310">
    <property type="term" value="P:DNA recombination"/>
    <property type="evidence" value="ECO:0007669"/>
    <property type="project" value="UniProtKB-KW"/>
</dbReference>
<dbReference type="InterPro" id="IPR002104">
    <property type="entry name" value="Integrase_catalytic"/>
</dbReference>
<evidence type="ECO:0000256" key="1">
    <source>
        <dbReference type="ARBA" id="ARBA00023172"/>
    </source>
</evidence>
<dbReference type="Proteomes" id="UP000052946">
    <property type="component" value="Unassembled WGS sequence"/>
</dbReference>
<dbReference type="Pfam" id="PF00589">
    <property type="entry name" value="Phage_integrase"/>
    <property type="match status" value="1"/>
</dbReference>
<dbReference type="AlphaFoldDB" id="A0A0U9H8X3"/>
<dbReference type="GO" id="GO:0015074">
    <property type="term" value="P:DNA integration"/>
    <property type="evidence" value="ECO:0007669"/>
    <property type="project" value="InterPro"/>
</dbReference>
<protein>
    <submittedName>
        <fullName evidence="3">Integrase</fullName>
    </submittedName>
</protein>
<reference evidence="3 4" key="2">
    <citation type="journal article" date="2016" name="Genome Announc.">
        <title>Draft Genome Sequence of Oceanobacillus picturae Heshi-B3, Isolated from Fermented Rice Bran in a Traditional Japanese Seafood Dish.</title>
        <authorList>
            <person name="Akuzawa S."/>
            <person name="Nagaoka J."/>
            <person name="Kanekatsu M."/>
            <person name="Kanesaki Y."/>
            <person name="Suzuki T."/>
        </authorList>
    </citation>
    <scope>NUCLEOTIDE SEQUENCE [LARGE SCALE GENOMIC DNA]</scope>
    <source>
        <strain evidence="3 4">Heshi-B3</strain>
    </source>
</reference>
<proteinExistence type="predicted"/>
<sequence length="92" mass="10693">MIKILSFKDKPVSSISNFNKLEIAGLDQELTPDPLRHTHTSLLAEAKVGLEEMMDRLDHTEDRTTRNTYLYLTKELKKEASQKFDQLMRSLQ</sequence>
<keyword evidence="1" id="KW-0233">DNA recombination</keyword>
<dbReference type="RefSeq" id="WP_082667737.1">
    <property type="nucleotide sequence ID" value="NZ_BBXV01000040.1"/>
</dbReference>
<dbReference type="Gene3D" id="1.10.443.10">
    <property type="entry name" value="Intergrase catalytic core"/>
    <property type="match status" value="1"/>
</dbReference>
<dbReference type="SUPFAM" id="SSF56349">
    <property type="entry name" value="DNA breaking-rejoining enzymes"/>
    <property type="match status" value="1"/>
</dbReference>
<accession>A0A0U9H8X3</accession>
<feature type="domain" description="Tyr recombinase" evidence="2">
    <location>
        <begin position="18"/>
        <end position="73"/>
    </location>
</feature>
<evidence type="ECO:0000313" key="4">
    <source>
        <dbReference type="Proteomes" id="UP000052946"/>
    </source>
</evidence>
<reference evidence="4" key="1">
    <citation type="submission" date="2015-07" db="EMBL/GenBank/DDBJ databases">
        <title>Draft Genome Sequence of Oceanobacillus picturae Heshi-B3 that Was Isolated from Fermented Rice Bran with Aging Salted Mackerel, Which Was Named Heshiko as Traditional Fermented Seafood in Japan.</title>
        <authorList>
            <person name="Akuzawa S."/>
            <person name="Nakagawa J."/>
            <person name="Kanekatsu T."/>
            <person name="Kanesaki Y."/>
            <person name="Suzuki T."/>
        </authorList>
    </citation>
    <scope>NUCLEOTIDE SEQUENCE [LARGE SCALE GENOMIC DNA]</scope>
    <source>
        <strain evidence="4">Heshi-B3</strain>
    </source>
</reference>
<evidence type="ECO:0000259" key="2">
    <source>
        <dbReference type="Pfam" id="PF00589"/>
    </source>
</evidence>
<gene>
    <name evidence="3" type="ORF">OPHB3_3082</name>
</gene>
<dbReference type="GO" id="GO:0003677">
    <property type="term" value="F:DNA binding"/>
    <property type="evidence" value="ECO:0007669"/>
    <property type="project" value="InterPro"/>
</dbReference>
<organism evidence="3 4">
    <name type="scientific">Oceanobacillus picturae</name>
    <dbReference type="NCBI Taxonomy" id="171693"/>
    <lineage>
        <taxon>Bacteria</taxon>
        <taxon>Bacillati</taxon>
        <taxon>Bacillota</taxon>
        <taxon>Bacilli</taxon>
        <taxon>Bacillales</taxon>
        <taxon>Bacillaceae</taxon>
        <taxon>Oceanobacillus</taxon>
    </lineage>
</organism>